<comment type="caution">
    <text evidence="2">The sequence shown here is derived from an EMBL/GenBank/DDBJ whole genome shotgun (WGS) entry which is preliminary data.</text>
</comment>
<sequence length="279" mass="29554">MANDFENGTESQTPSPALLTRREAVWRVSAMLGGVALVGGTSLLAACERGERPAAAADGAYKPVGKFTAQQVALLDEIADTILPTTARSPGAKAAATGAFMALMVTDSYRAPEQQVFTDGLAKIDAATQQAHRVGFMQATPAQRTAVLTALDREAKTYMDARERAKTLAAASGQRVERGPQAPPEGTQVITDKQAASDSADKNLPDQRQENAGTGEIASGTVAADAPAHYFRMMKELAMLGFFTSEIGYTKAMRYVESPGRYEPCAPYAPGDRAWAPHA</sequence>
<dbReference type="EMBL" id="BRXS01000001">
    <property type="protein sequence ID" value="GLC23862.1"/>
    <property type="molecule type" value="Genomic_DNA"/>
</dbReference>
<gene>
    <name evidence="2" type="ORF">rosag_03750</name>
</gene>
<dbReference type="InterPro" id="IPR027056">
    <property type="entry name" value="Gluconate_2DH_su3"/>
</dbReference>
<name>A0AA37V1J0_9BACT</name>
<evidence type="ECO:0000256" key="1">
    <source>
        <dbReference type="SAM" id="MobiDB-lite"/>
    </source>
</evidence>
<dbReference type="AlphaFoldDB" id="A0AA37V1J0"/>
<dbReference type="RefSeq" id="WP_284348306.1">
    <property type="nucleotide sequence ID" value="NZ_BRXS01000001.1"/>
</dbReference>
<reference evidence="2" key="1">
    <citation type="submission" date="2022-08" db="EMBL/GenBank/DDBJ databases">
        <title>Draft genome sequencing of Roseisolibacter agri AW1220.</title>
        <authorList>
            <person name="Tobiishi Y."/>
            <person name="Tonouchi A."/>
        </authorList>
    </citation>
    <scope>NUCLEOTIDE SEQUENCE</scope>
    <source>
        <strain evidence="2">AW1220</strain>
    </source>
</reference>
<dbReference type="Proteomes" id="UP001161325">
    <property type="component" value="Unassembled WGS sequence"/>
</dbReference>
<accession>A0AA37V1J0</accession>
<keyword evidence="3" id="KW-1185">Reference proteome</keyword>
<evidence type="ECO:0008006" key="4">
    <source>
        <dbReference type="Google" id="ProtNLM"/>
    </source>
</evidence>
<feature type="compositionally biased region" description="Polar residues" evidence="1">
    <location>
        <begin position="188"/>
        <end position="197"/>
    </location>
</feature>
<dbReference type="Pfam" id="PF13618">
    <property type="entry name" value="Gluconate_2-dh3"/>
    <property type="match status" value="1"/>
</dbReference>
<feature type="compositionally biased region" description="Basic and acidic residues" evidence="1">
    <location>
        <begin position="199"/>
        <end position="209"/>
    </location>
</feature>
<organism evidence="2 3">
    <name type="scientific">Roseisolibacter agri</name>
    <dbReference type="NCBI Taxonomy" id="2014610"/>
    <lineage>
        <taxon>Bacteria</taxon>
        <taxon>Pseudomonadati</taxon>
        <taxon>Gemmatimonadota</taxon>
        <taxon>Gemmatimonadia</taxon>
        <taxon>Gemmatimonadales</taxon>
        <taxon>Gemmatimonadaceae</taxon>
        <taxon>Roseisolibacter</taxon>
    </lineage>
</organism>
<evidence type="ECO:0000313" key="3">
    <source>
        <dbReference type="Proteomes" id="UP001161325"/>
    </source>
</evidence>
<evidence type="ECO:0000313" key="2">
    <source>
        <dbReference type="EMBL" id="GLC23862.1"/>
    </source>
</evidence>
<feature type="region of interest" description="Disordered" evidence="1">
    <location>
        <begin position="166"/>
        <end position="218"/>
    </location>
</feature>
<proteinExistence type="predicted"/>
<protein>
    <recommendedName>
        <fullName evidence="4">Gluconate 2-dehydrogenase subunit 3</fullName>
    </recommendedName>
</protein>